<comment type="caution">
    <text evidence="1">The sequence shown here is derived from an EMBL/GenBank/DDBJ whole genome shotgun (WGS) entry which is preliminary data.</text>
</comment>
<evidence type="ECO:0000313" key="2">
    <source>
        <dbReference type="Proteomes" id="UP000004483"/>
    </source>
</evidence>
<organism evidence="1 2">
    <name type="scientific">Limosilactobacillus vaginalis DSM 5837 = ATCC 49540</name>
    <dbReference type="NCBI Taxonomy" id="1423814"/>
    <lineage>
        <taxon>Bacteria</taxon>
        <taxon>Bacillati</taxon>
        <taxon>Bacillota</taxon>
        <taxon>Bacilli</taxon>
        <taxon>Lactobacillales</taxon>
        <taxon>Lactobacillaceae</taxon>
        <taxon>Limosilactobacillus</taxon>
    </lineage>
</organism>
<dbReference type="EMBL" id="ACGV01000141">
    <property type="protein sequence ID" value="EEJ40266.1"/>
    <property type="molecule type" value="Genomic_DNA"/>
</dbReference>
<proteinExistence type="predicted"/>
<gene>
    <name evidence="1" type="ORF">HMPREF0549_1286</name>
</gene>
<name>C2EV00_9LACO</name>
<evidence type="ECO:0000313" key="1">
    <source>
        <dbReference type="EMBL" id="EEJ40266.1"/>
    </source>
</evidence>
<reference evidence="1 2" key="1">
    <citation type="submission" date="2009-01" db="EMBL/GenBank/DDBJ databases">
        <authorList>
            <person name="Qin X."/>
            <person name="Bachman B."/>
            <person name="Battles P."/>
            <person name="Bell A."/>
            <person name="Bess C."/>
            <person name="Bickham C."/>
            <person name="Chaboub L."/>
            <person name="Chen D."/>
            <person name="Coyle M."/>
            <person name="Deiros D.R."/>
            <person name="Dinh H."/>
            <person name="Forbes L."/>
            <person name="Fowler G."/>
            <person name="Francisco L."/>
            <person name="Fu Q."/>
            <person name="Gubbala S."/>
            <person name="Hale W."/>
            <person name="Han Y."/>
            <person name="Hemphill L."/>
            <person name="Highlander S.K."/>
            <person name="Hirani K."/>
            <person name="Hogues M."/>
            <person name="Jackson L."/>
            <person name="Jakkamsetti A."/>
            <person name="Javaid M."/>
            <person name="Jiang H."/>
            <person name="Korchina V."/>
            <person name="Kovar C."/>
            <person name="Lara F."/>
            <person name="Lee S."/>
            <person name="Mata R."/>
            <person name="Mathew T."/>
            <person name="Moen C."/>
            <person name="Morales K."/>
            <person name="Munidasa M."/>
            <person name="Nazareth L."/>
            <person name="Ngo R."/>
            <person name="Nguyen L."/>
            <person name="Okwuonu G."/>
            <person name="Ongeri F."/>
            <person name="Patil S."/>
            <person name="Petrosino J."/>
            <person name="Pham C."/>
            <person name="Pham P."/>
            <person name="Pu L.-L."/>
            <person name="Puazo M."/>
            <person name="Raj R."/>
            <person name="Reid J."/>
            <person name="Rouhana J."/>
            <person name="Saada N."/>
            <person name="Shang Y."/>
            <person name="Simmons D."/>
            <person name="Thornton R."/>
            <person name="Warren J."/>
            <person name="Weissenberger G."/>
            <person name="Zhang J."/>
            <person name="Zhang L."/>
            <person name="Zhou C."/>
            <person name="Zhu D."/>
            <person name="Muzny D."/>
            <person name="Worley K."/>
            <person name="Gibbs R."/>
        </authorList>
    </citation>
    <scope>NUCLEOTIDE SEQUENCE [LARGE SCALE GENOMIC DNA]</scope>
    <source>
        <strain evidence="1 2">ATCC 49540</strain>
    </source>
</reference>
<dbReference type="HOGENOM" id="CLU_2287958_0_0_9"/>
<dbReference type="Proteomes" id="UP000004483">
    <property type="component" value="Unassembled WGS sequence"/>
</dbReference>
<accession>C2EV00</accession>
<protein>
    <submittedName>
        <fullName evidence="1">Uncharacterized protein</fullName>
    </submittedName>
</protein>
<sequence length="101" mass="11452">MATVSKSKLALRFDIKIPPQNIYYPSIGYFVANATNKKKGIVFGSRVKELLPRQHSQDLLARNLLELTTSLPDAFSIQSGEIVSFPQVLCWLALYFILNFF</sequence>
<dbReference type="STRING" id="1423814.HMPREF0549_1286"/>
<dbReference type="AlphaFoldDB" id="C2EV00"/>